<dbReference type="Proteomes" id="UP000515861">
    <property type="component" value="Chromosome"/>
</dbReference>
<dbReference type="KEGG" id="ssau:H8M03_12535"/>
<name>A0A7G9L2E1_9SPHN</name>
<evidence type="ECO:0000313" key="1">
    <source>
        <dbReference type="EMBL" id="QNM82790.1"/>
    </source>
</evidence>
<dbReference type="AlphaFoldDB" id="A0A7G9L2E1"/>
<keyword evidence="2" id="KW-1185">Reference proteome</keyword>
<sequence>MIDELFDRNYQSGRADLHDGIDRAVARVGRSTATIFRAIHRIEFDAPWKRGKGRAGLA</sequence>
<protein>
    <submittedName>
        <fullName evidence="1">Uncharacterized protein</fullName>
    </submittedName>
</protein>
<gene>
    <name evidence="1" type="ORF">H8M03_12535</name>
</gene>
<reference evidence="1 2" key="1">
    <citation type="submission" date="2020-08" db="EMBL/GenBank/DDBJ databases">
        <title>Sphingomonas sp. sand1-3 16S ribosomal RNA gene Genome sequencing and assembly.</title>
        <authorList>
            <person name="Kang M."/>
        </authorList>
    </citation>
    <scope>NUCLEOTIDE SEQUENCE [LARGE SCALE GENOMIC DNA]</scope>
    <source>
        <strain evidence="2">sand1-3</strain>
    </source>
</reference>
<proteinExistence type="predicted"/>
<evidence type="ECO:0000313" key="2">
    <source>
        <dbReference type="Proteomes" id="UP000515861"/>
    </source>
</evidence>
<dbReference type="EMBL" id="CP060697">
    <property type="protein sequence ID" value="QNM82790.1"/>
    <property type="molecule type" value="Genomic_DNA"/>
</dbReference>
<dbReference type="RefSeq" id="WP_187479745.1">
    <property type="nucleotide sequence ID" value="NZ_CP060697.1"/>
</dbReference>
<organism evidence="1 2">
    <name type="scientific">Sphingomonas sabuli</name>
    <dbReference type="NCBI Taxonomy" id="2764186"/>
    <lineage>
        <taxon>Bacteria</taxon>
        <taxon>Pseudomonadati</taxon>
        <taxon>Pseudomonadota</taxon>
        <taxon>Alphaproteobacteria</taxon>
        <taxon>Sphingomonadales</taxon>
        <taxon>Sphingomonadaceae</taxon>
        <taxon>Sphingomonas</taxon>
    </lineage>
</organism>
<accession>A0A7G9L2E1</accession>